<feature type="region of interest" description="Disordered" evidence="2">
    <location>
        <begin position="523"/>
        <end position="606"/>
    </location>
</feature>
<keyword evidence="4" id="KW-1185">Reference proteome</keyword>
<organism evidence="3 4">
    <name type="scientific">Exophiala viscosa</name>
    <dbReference type="NCBI Taxonomy" id="2486360"/>
    <lineage>
        <taxon>Eukaryota</taxon>
        <taxon>Fungi</taxon>
        <taxon>Dikarya</taxon>
        <taxon>Ascomycota</taxon>
        <taxon>Pezizomycotina</taxon>
        <taxon>Eurotiomycetes</taxon>
        <taxon>Chaetothyriomycetidae</taxon>
        <taxon>Chaetothyriales</taxon>
        <taxon>Herpotrichiellaceae</taxon>
        <taxon>Exophiala</taxon>
    </lineage>
</organism>
<gene>
    <name evidence="3" type="ORF">EDD36DRAFT_25098</name>
</gene>
<feature type="coiled-coil region" evidence="1">
    <location>
        <begin position="414"/>
        <end position="441"/>
    </location>
</feature>
<accession>A0AAN6IHW5</accession>
<dbReference type="PANTHER" id="PTHR23225:SF2">
    <property type="entry name" value="AT09679P-RELATED"/>
    <property type="match status" value="1"/>
</dbReference>
<feature type="region of interest" description="Disordered" evidence="2">
    <location>
        <begin position="259"/>
        <end position="336"/>
    </location>
</feature>
<dbReference type="GO" id="GO:0003700">
    <property type="term" value="F:DNA-binding transcription factor activity"/>
    <property type="evidence" value="ECO:0007669"/>
    <property type="project" value="InterPro"/>
</dbReference>
<dbReference type="PANTHER" id="PTHR23225">
    <property type="entry name" value="ZINC FINGER PROTEIN"/>
    <property type="match status" value="1"/>
</dbReference>
<evidence type="ECO:0000256" key="1">
    <source>
        <dbReference type="SAM" id="Coils"/>
    </source>
</evidence>
<sequence length="606" mass="68314">MSIMHPHPLNQDLLGSEGVEYFPGSYPYDQGPPHWEDQSDLSCINPLLPSLQHEFPYSNLHARQNIHTQHCFSAYDPTDHGFGHDSRYDGRSVPCQLEALDPWDRDVTQYRQLRYLSPSDPSAFSLPSTTSSVSEYALSPDITRSAQDFYFVQNSPPSSAAYMSLPIVSHHPWTTKSTVMQAPIATTPTRHAALSMRDFQMTPDPESDEDFVDDSADALHAKIHLPEELEISEQLASPPESALDHDYDTLQEAEEISAVMQSDSDSDFCPAGGPGRRNPAVSPHSLRAPRQQAPKGIIDPNSRVHKSSSASHNHTGVVSSSRSKSKRVATNKKKEQGSKMFPCTFHHYGCIATFASKNEWKRHVASQHLQLGFFRCDMGSCSQDDVRGQQRGCNDFNRKDLFTQHCRRMHAPWVDQRKNEKDVTKKEKESFEKQLDNIRARCWVDSREAPARSQCGFCRKEFVDGADTGSVSAWDQRMEHVGRHFEREGFTADRETVDEGLRQWALAHDVVRAGRRKGEYVLTSLPPERPRERTPTGRRRSGRVANAVKKEEQDSDDEESIEVRHAAVPLQKLENDSDVDAGLNVKSEEDEDSDEDIDADAEAEDD</sequence>
<feature type="compositionally biased region" description="Polar residues" evidence="2">
    <location>
        <begin position="307"/>
        <end position="316"/>
    </location>
</feature>
<dbReference type="Proteomes" id="UP001203852">
    <property type="component" value="Unassembled WGS sequence"/>
</dbReference>
<evidence type="ECO:0008006" key="5">
    <source>
        <dbReference type="Google" id="ProtNLM"/>
    </source>
</evidence>
<dbReference type="EMBL" id="MU404350">
    <property type="protein sequence ID" value="KAI1618216.1"/>
    <property type="molecule type" value="Genomic_DNA"/>
</dbReference>
<evidence type="ECO:0000313" key="4">
    <source>
        <dbReference type="Proteomes" id="UP001203852"/>
    </source>
</evidence>
<evidence type="ECO:0000256" key="2">
    <source>
        <dbReference type="SAM" id="MobiDB-lite"/>
    </source>
</evidence>
<dbReference type="InterPro" id="IPR039970">
    <property type="entry name" value="TF_Grauzone"/>
</dbReference>
<protein>
    <recommendedName>
        <fullName evidence="5">C2H2-type domain-containing protein</fullName>
    </recommendedName>
</protein>
<comment type="caution">
    <text evidence="3">The sequence shown here is derived from an EMBL/GenBank/DDBJ whole genome shotgun (WGS) entry which is preliminary data.</text>
</comment>
<feature type="compositionally biased region" description="Acidic residues" evidence="2">
    <location>
        <begin position="588"/>
        <end position="606"/>
    </location>
</feature>
<keyword evidence="1" id="KW-0175">Coiled coil</keyword>
<evidence type="ECO:0000313" key="3">
    <source>
        <dbReference type="EMBL" id="KAI1618216.1"/>
    </source>
</evidence>
<reference evidence="3" key="1">
    <citation type="journal article" date="2022" name="bioRxiv">
        <title>Deciphering the potential niche of two novel black yeast fungi from a biological soil crust based on their genomes, phenotypes, and melanin regulation.</title>
        <authorList>
            <consortium name="DOE Joint Genome Institute"/>
            <person name="Carr E.C."/>
            <person name="Barton Q."/>
            <person name="Grambo S."/>
            <person name="Sullivan M."/>
            <person name="Renfro C.M."/>
            <person name="Kuo A."/>
            <person name="Pangilinan J."/>
            <person name="Lipzen A."/>
            <person name="Keymanesh K."/>
            <person name="Savage E."/>
            <person name="Barry K."/>
            <person name="Grigoriev I.V."/>
            <person name="Riekhof W.R."/>
            <person name="Harris S.S."/>
        </authorList>
    </citation>
    <scope>NUCLEOTIDE SEQUENCE</scope>
    <source>
        <strain evidence="3">JF 03-4F</strain>
    </source>
</reference>
<dbReference type="AlphaFoldDB" id="A0AAN6IHW5"/>
<proteinExistence type="predicted"/>
<name>A0AAN6IHW5_9EURO</name>